<protein>
    <submittedName>
        <fullName evidence="5">LacI family transcriptional regulator</fullName>
    </submittedName>
</protein>
<dbReference type="PROSITE" id="PS50932">
    <property type="entry name" value="HTH_LACI_2"/>
    <property type="match status" value="1"/>
</dbReference>
<reference evidence="5 6" key="1">
    <citation type="submission" date="2019-03" db="EMBL/GenBank/DDBJ databases">
        <title>Genomic Encyclopedia of Type Strains, Phase IV (KMG-IV): sequencing the most valuable type-strain genomes for metagenomic binning, comparative biology and taxonomic classification.</title>
        <authorList>
            <person name="Goeker M."/>
        </authorList>
    </citation>
    <scope>NUCLEOTIDE SEQUENCE [LARGE SCALE GENOMIC DNA]</scope>
    <source>
        <strain evidence="5 6">LX-B</strain>
    </source>
</reference>
<dbReference type="GO" id="GO:0003700">
    <property type="term" value="F:DNA-binding transcription factor activity"/>
    <property type="evidence" value="ECO:0007669"/>
    <property type="project" value="TreeGrafter"/>
</dbReference>
<dbReference type="Pfam" id="PF13377">
    <property type="entry name" value="Peripla_BP_3"/>
    <property type="match status" value="1"/>
</dbReference>
<dbReference type="PANTHER" id="PTHR30146">
    <property type="entry name" value="LACI-RELATED TRANSCRIPTIONAL REPRESSOR"/>
    <property type="match status" value="1"/>
</dbReference>
<keyword evidence="1" id="KW-0805">Transcription regulation</keyword>
<dbReference type="Proteomes" id="UP000295008">
    <property type="component" value="Unassembled WGS sequence"/>
</dbReference>
<dbReference type="CDD" id="cd06267">
    <property type="entry name" value="PBP1_LacI_sugar_binding-like"/>
    <property type="match status" value="1"/>
</dbReference>
<dbReference type="InterPro" id="IPR010982">
    <property type="entry name" value="Lambda_DNA-bd_dom_sf"/>
</dbReference>
<dbReference type="InterPro" id="IPR028082">
    <property type="entry name" value="Peripla_BP_I"/>
</dbReference>
<dbReference type="EMBL" id="SLUN01000006">
    <property type="protein sequence ID" value="TCL72379.1"/>
    <property type="molecule type" value="Genomic_DNA"/>
</dbReference>
<name>A0A4R1S0E0_HYDET</name>
<dbReference type="InterPro" id="IPR046335">
    <property type="entry name" value="LacI/GalR-like_sensor"/>
</dbReference>
<evidence type="ECO:0000313" key="6">
    <source>
        <dbReference type="Proteomes" id="UP000295008"/>
    </source>
</evidence>
<comment type="caution">
    <text evidence="5">The sequence shown here is derived from an EMBL/GenBank/DDBJ whole genome shotgun (WGS) entry which is preliminary data.</text>
</comment>
<keyword evidence="2" id="KW-0238">DNA-binding</keyword>
<accession>A0A4R1S0E0</accession>
<dbReference type="Gene3D" id="1.10.260.40">
    <property type="entry name" value="lambda repressor-like DNA-binding domains"/>
    <property type="match status" value="1"/>
</dbReference>
<gene>
    <name evidence="5" type="ORF">EDC14_100689</name>
</gene>
<dbReference type="Pfam" id="PF00356">
    <property type="entry name" value="LacI"/>
    <property type="match status" value="1"/>
</dbReference>
<dbReference type="GO" id="GO:0000976">
    <property type="term" value="F:transcription cis-regulatory region binding"/>
    <property type="evidence" value="ECO:0007669"/>
    <property type="project" value="TreeGrafter"/>
</dbReference>
<proteinExistence type="predicted"/>
<sequence length="358" mass="39274">MDKERKFVVNLKKVTITDIAHEAQVSISTVSRVLTGSAGVNDEIREKVQALAQEMGYKPPAHPAARKIATKAIAFLVESSDVFVNGASFFGKFLAGVHQVLEPREYQVILRTAKREVDSRQQIAEMLESGITGFILAQTQIHDPFVKVFQDLQCPFVTLGRTIGVLNTPYVDVDSFGGAYAAVSALTGRGHRHIAHISGRLNTLAAMARLEGYRKALQDAELKYDERYTVEGGESQQEAYDATLQLLNQTDLTPPTGIFVYNDFLTVGVMSALHDRGIRVPADLALIGFDDDEASSFAVPPLASVRWPAIEMGRKAAEMVLVLLAGEPLQERQVVLPTEVVERESLGATVECRDHRVV</sequence>
<dbReference type="SUPFAM" id="SSF47413">
    <property type="entry name" value="lambda repressor-like DNA-binding domains"/>
    <property type="match status" value="1"/>
</dbReference>
<dbReference type="Gene3D" id="3.40.50.2300">
    <property type="match status" value="2"/>
</dbReference>
<evidence type="ECO:0000259" key="4">
    <source>
        <dbReference type="PROSITE" id="PS50932"/>
    </source>
</evidence>
<dbReference type="PANTHER" id="PTHR30146:SF109">
    <property type="entry name" value="HTH-TYPE TRANSCRIPTIONAL REGULATOR GALS"/>
    <property type="match status" value="1"/>
</dbReference>
<evidence type="ECO:0000256" key="2">
    <source>
        <dbReference type="ARBA" id="ARBA00023125"/>
    </source>
</evidence>
<evidence type="ECO:0000256" key="3">
    <source>
        <dbReference type="ARBA" id="ARBA00023163"/>
    </source>
</evidence>
<feature type="domain" description="HTH lacI-type" evidence="4">
    <location>
        <begin position="14"/>
        <end position="70"/>
    </location>
</feature>
<dbReference type="AlphaFoldDB" id="A0A4R1S0E0"/>
<dbReference type="SUPFAM" id="SSF53822">
    <property type="entry name" value="Periplasmic binding protein-like I"/>
    <property type="match status" value="1"/>
</dbReference>
<dbReference type="SMART" id="SM00354">
    <property type="entry name" value="HTH_LACI"/>
    <property type="match status" value="1"/>
</dbReference>
<keyword evidence="3" id="KW-0804">Transcription</keyword>
<dbReference type="InterPro" id="IPR000843">
    <property type="entry name" value="HTH_LacI"/>
</dbReference>
<evidence type="ECO:0000313" key="5">
    <source>
        <dbReference type="EMBL" id="TCL72379.1"/>
    </source>
</evidence>
<evidence type="ECO:0000256" key="1">
    <source>
        <dbReference type="ARBA" id="ARBA00023015"/>
    </source>
</evidence>
<keyword evidence="6" id="KW-1185">Reference proteome</keyword>
<organism evidence="5 6">
    <name type="scientific">Hydrogenispora ethanolica</name>
    <dbReference type="NCBI Taxonomy" id="1082276"/>
    <lineage>
        <taxon>Bacteria</taxon>
        <taxon>Bacillati</taxon>
        <taxon>Bacillota</taxon>
        <taxon>Hydrogenispora</taxon>
    </lineage>
</organism>
<dbReference type="PROSITE" id="PS00356">
    <property type="entry name" value="HTH_LACI_1"/>
    <property type="match status" value="1"/>
</dbReference>
<dbReference type="CDD" id="cd01392">
    <property type="entry name" value="HTH_LacI"/>
    <property type="match status" value="1"/>
</dbReference>